<gene>
    <name evidence="2" type="ORF">J2Z40_000277</name>
</gene>
<evidence type="ECO:0000313" key="2">
    <source>
        <dbReference type="EMBL" id="MBP2239724.1"/>
    </source>
</evidence>
<reference evidence="2 3" key="1">
    <citation type="submission" date="2021-03" db="EMBL/GenBank/DDBJ databases">
        <title>Genomic Encyclopedia of Type Strains, Phase IV (KMG-IV): sequencing the most valuable type-strain genomes for metagenomic binning, comparative biology and taxonomic classification.</title>
        <authorList>
            <person name="Goeker M."/>
        </authorList>
    </citation>
    <scope>NUCLEOTIDE SEQUENCE [LARGE SCALE GENOMIC DNA]</scope>
    <source>
        <strain evidence="2 3">DSM 26675</strain>
    </source>
</reference>
<feature type="transmembrane region" description="Helical" evidence="1">
    <location>
        <begin position="36"/>
        <end position="60"/>
    </location>
</feature>
<accession>A0ABS4RA06</accession>
<keyword evidence="1" id="KW-0812">Transmembrane</keyword>
<keyword evidence="3" id="KW-1185">Reference proteome</keyword>
<evidence type="ECO:0000313" key="3">
    <source>
        <dbReference type="Proteomes" id="UP001519293"/>
    </source>
</evidence>
<dbReference type="EMBL" id="JAGIKZ010000001">
    <property type="protein sequence ID" value="MBP2239724.1"/>
    <property type="molecule type" value="Genomic_DNA"/>
</dbReference>
<protein>
    <submittedName>
        <fullName evidence="2">Uncharacterized protein</fullName>
    </submittedName>
</protein>
<feature type="transmembrane region" description="Helical" evidence="1">
    <location>
        <begin position="12"/>
        <end position="30"/>
    </location>
</feature>
<keyword evidence="1" id="KW-0472">Membrane</keyword>
<sequence length="77" mass="8433">MNLHDKLKIIKYVGGALLTCGLIIFLFGFFGSGVNLLTPIGIGTVMGAVFIFIMGIFFFATEELLNKDAEHLNQHSN</sequence>
<dbReference type="RefSeq" id="WP_066394440.1">
    <property type="nucleotide sequence ID" value="NZ_JAGIKZ010000001.1"/>
</dbReference>
<organism evidence="2 3">
    <name type="scientific">Cytobacillus eiseniae</name>
    <dbReference type="NCBI Taxonomy" id="762947"/>
    <lineage>
        <taxon>Bacteria</taxon>
        <taxon>Bacillati</taxon>
        <taxon>Bacillota</taxon>
        <taxon>Bacilli</taxon>
        <taxon>Bacillales</taxon>
        <taxon>Bacillaceae</taxon>
        <taxon>Cytobacillus</taxon>
    </lineage>
</organism>
<comment type="caution">
    <text evidence="2">The sequence shown here is derived from an EMBL/GenBank/DDBJ whole genome shotgun (WGS) entry which is preliminary data.</text>
</comment>
<proteinExistence type="predicted"/>
<name>A0ABS4RA06_9BACI</name>
<keyword evidence="1" id="KW-1133">Transmembrane helix</keyword>
<evidence type="ECO:0000256" key="1">
    <source>
        <dbReference type="SAM" id="Phobius"/>
    </source>
</evidence>
<dbReference type="Proteomes" id="UP001519293">
    <property type="component" value="Unassembled WGS sequence"/>
</dbReference>